<evidence type="ECO:0000313" key="2">
    <source>
        <dbReference type="EMBL" id="ORY78621.1"/>
    </source>
</evidence>
<reference evidence="2 3" key="1">
    <citation type="submission" date="2016-07" db="EMBL/GenBank/DDBJ databases">
        <title>Pervasive Adenine N6-methylation of Active Genes in Fungi.</title>
        <authorList>
            <consortium name="DOE Joint Genome Institute"/>
            <person name="Mondo S.J."/>
            <person name="Dannebaum R.O."/>
            <person name="Kuo R.C."/>
            <person name="Labutti K."/>
            <person name="Haridas S."/>
            <person name="Kuo A."/>
            <person name="Salamov A."/>
            <person name="Ahrendt S.R."/>
            <person name="Lipzen A."/>
            <person name="Sullivan W."/>
            <person name="Andreopoulos W.B."/>
            <person name="Clum A."/>
            <person name="Lindquist E."/>
            <person name="Daum C."/>
            <person name="Ramamoorthy G.K."/>
            <person name="Gryganskyi A."/>
            <person name="Culley D."/>
            <person name="Magnuson J.K."/>
            <person name="James T.Y."/>
            <person name="O'Malley M.A."/>
            <person name="Stajich J.E."/>
            <person name="Spatafora J.W."/>
            <person name="Visel A."/>
            <person name="Grigoriev I.V."/>
        </authorList>
    </citation>
    <scope>NUCLEOTIDE SEQUENCE [LARGE SCALE GENOMIC DNA]</scope>
    <source>
        <strain evidence="2 3">12-1054</strain>
    </source>
</reference>
<dbReference type="EMBL" id="MCFI01000017">
    <property type="protein sequence ID" value="ORY78621.1"/>
    <property type="molecule type" value="Genomic_DNA"/>
</dbReference>
<gene>
    <name evidence="2" type="ORF">BCR37DRAFT_394559</name>
</gene>
<keyword evidence="1" id="KW-0175">Coiled coil</keyword>
<accession>A0A1Y2F417</accession>
<dbReference type="AlphaFoldDB" id="A0A1Y2F417"/>
<comment type="caution">
    <text evidence="2">The sequence shown here is derived from an EMBL/GenBank/DDBJ whole genome shotgun (WGS) entry which is preliminary data.</text>
</comment>
<organism evidence="2 3">
    <name type="scientific">Protomyces lactucae-debilis</name>
    <dbReference type="NCBI Taxonomy" id="2754530"/>
    <lineage>
        <taxon>Eukaryota</taxon>
        <taxon>Fungi</taxon>
        <taxon>Dikarya</taxon>
        <taxon>Ascomycota</taxon>
        <taxon>Taphrinomycotina</taxon>
        <taxon>Taphrinomycetes</taxon>
        <taxon>Taphrinales</taxon>
        <taxon>Protomycetaceae</taxon>
        <taxon>Protomyces</taxon>
    </lineage>
</organism>
<evidence type="ECO:0000313" key="3">
    <source>
        <dbReference type="Proteomes" id="UP000193685"/>
    </source>
</evidence>
<sequence>MLIQAELKKFAPYYRRAAAENVSGAHDFDVMSAAINKFEETGSLKTVDVRYCWEYLRLQPKWRRLGEDQESIARLEADRQRQRAERDNDAEASRGEVTALVLKRSKVEKAARAAAFKAARVAAHKAALQEAATTDFARMQAKMSAEFAINVANTNLVMQRAEHFSCMKEFTEPSLGKSSPFFRHI</sequence>
<keyword evidence="3" id="KW-1185">Reference proteome</keyword>
<dbReference type="RefSeq" id="XP_040723502.1">
    <property type="nucleotide sequence ID" value="XM_040871488.1"/>
</dbReference>
<dbReference type="GeneID" id="63788087"/>
<dbReference type="Proteomes" id="UP000193685">
    <property type="component" value="Unassembled WGS sequence"/>
</dbReference>
<protein>
    <recommendedName>
        <fullName evidence="4">No apical meristem-associated C-terminal domain-containing protein</fullName>
    </recommendedName>
</protein>
<name>A0A1Y2F417_PROLT</name>
<evidence type="ECO:0008006" key="4">
    <source>
        <dbReference type="Google" id="ProtNLM"/>
    </source>
</evidence>
<proteinExistence type="predicted"/>
<evidence type="ECO:0000256" key="1">
    <source>
        <dbReference type="SAM" id="Coils"/>
    </source>
</evidence>
<feature type="coiled-coil region" evidence="1">
    <location>
        <begin position="65"/>
        <end position="92"/>
    </location>
</feature>